<evidence type="ECO:0000313" key="2">
    <source>
        <dbReference type="Proteomes" id="UP000053611"/>
    </source>
</evidence>
<proteinExistence type="predicted"/>
<evidence type="ECO:0000313" key="1">
    <source>
        <dbReference type="EMBL" id="KLT40802.1"/>
    </source>
</evidence>
<gene>
    <name evidence="1" type="ORF">CC85DRAFT_303808</name>
</gene>
<protein>
    <submittedName>
        <fullName evidence="1">Uncharacterized protein</fullName>
    </submittedName>
</protein>
<name>A0A0J0XIF2_9TREE</name>
<dbReference type="RefSeq" id="XP_018277293.1">
    <property type="nucleotide sequence ID" value="XM_018425503.1"/>
</dbReference>
<dbReference type="AlphaFoldDB" id="A0A0J0XIF2"/>
<accession>A0A0J0XIF2</accession>
<reference evidence="1 2" key="1">
    <citation type="submission" date="2015-03" db="EMBL/GenBank/DDBJ databases">
        <title>Genomics and transcriptomics of the oil-accumulating basidiomycete yeast T. oleaginosus allow insights into substrate utilization and the diverse evolutionary trajectories of mating systems in fungi.</title>
        <authorList>
            <consortium name="DOE Joint Genome Institute"/>
            <person name="Kourist R."/>
            <person name="Kracht O."/>
            <person name="Bracharz F."/>
            <person name="Lipzen A."/>
            <person name="Nolan M."/>
            <person name="Ohm R."/>
            <person name="Grigoriev I."/>
            <person name="Sun S."/>
            <person name="Heitman J."/>
            <person name="Bruck T."/>
            <person name="Nowrousian M."/>
        </authorList>
    </citation>
    <scope>NUCLEOTIDE SEQUENCE [LARGE SCALE GENOMIC DNA]</scope>
    <source>
        <strain evidence="1 2">IBC0246</strain>
    </source>
</reference>
<keyword evidence="2" id="KW-1185">Reference proteome</keyword>
<dbReference type="GeneID" id="28986106"/>
<organism evidence="1 2">
    <name type="scientific">Cutaneotrichosporon oleaginosum</name>
    <dbReference type="NCBI Taxonomy" id="879819"/>
    <lineage>
        <taxon>Eukaryota</taxon>
        <taxon>Fungi</taxon>
        <taxon>Dikarya</taxon>
        <taxon>Basidiomycota</taxon>
        <taxon>Agaricomycotina</taxon>
        <taxon>Tremellomycetes</taxon>
        <taxon>Trichosporonales</taxon>
        <taxon>Trichosporonaceae</taxon>
        <taxon>Cutaneotrichosporon</taxon>
    </lineage>
</organism>
<dbReference type="EMBL" id="KQ087228">
    <property type="protein sequence ID" value="KLT40802.1"/>
    <property type="molecule type" value="Genomic_DNA"/>
</dbReference>
<dbReference type="Proteomes" id="UP000053611">
    <property type="component" value="Unassembled WGS sequence"/>
</dbReference>
<sequence>MSSKVRRISLGGLPEVRVDDGSAYHKPAMSPSSDCESAANNARLLAMAARVQALEAKVDALHVKLDAIIDHLGVDRD</sequence>